<dbReference type="EMBL" id="BBMT01000007">
    <property type="protein sequence ID" value="GAL35427.1"/>
    <property type="molecule type" value="Genomic_DNA"/>
</dbReference>
<dbReference type="AlphaFoldDB" id="A0A090TWZ2"/>
<keyword evidence="1" id="KW-0812">Transmembrane</keyword>
<evidence type="ECO:0000313" key="2">
    <source>
        <dbReference type="EMBL" id="GAL35427.1"/>
    </source>
</evidence>
<dbReference type="Proteomes" id="UP000029224">
    <property type="component" value="Unassembled WGS sequence"/>
</dbReference>
<evidence type="ECO:0000256" key="1">
    <source>
        <dbReference type="SAM" id="Phobius"/>
    </source>
</evidence>
<organism evidence="2 3">
    <name type="scientific">Vibrio maritimus</name>
    <dbReference type="NCBI Taxonomy" id="990268"/>
    <lineage>
        <taxon>Bacteria</taxon>
        <taxon>Pseudomonadati</taxon>
        <taxon>Pseudomonadota</taxon>
        <taxon>Gammaproteobacteria</taxon>
        <taxon>Vibrionales</taxon>
        <taxon>Vibrionaceae</taxon>
        <taxon>Vibrio</taxon>
    </lineage>
</organism>
<keyword evidence="1" id="KW-1133">Transmembrane helix</keyword>
<feature type="transmembrane region" description="Helical" evidence="1">
    <location>
        <begin position="20"/>
        <end position="39"/>
    </location>
</feature>
<accession>A0A090TWZ2</accession>
<keyword evidence="1" id="KW-0472">Membrane</keyword>
<name>A0A090TWZ2_9VIBR</name>
<evidence type="ECO:0000313" key="3">
    <source>
        <dbReference type="Proteomes" id="UP000029224"/>
    </source>
</evidence>
<protein>
    <submittedName>
        <fullName evidence="2">Uncharacterized protein</fullName>
    </submittedName>
</protein>
<sequence length="61" mass="6740">MDQGGAPITYILIELFRLENLGGLIIIGGIYAIAVAMTWSRAKQYEKQVQQEKEALTEANA</sequence>
<proteinExistence type="predicted"/>
<comment type="caution">
    <text evidence="2">The sequence shown here is derived from an EMBL/GenBank/DDBJ whole genome shotgun (WGS) entry which is preliminary data.</text>
</comment>
<reference evidence="2 3" key="2">
    <citation type="submission" date="2014-09" db="EMBL/GenBank/DDBJ databases">
        <authorList>
            <consortium name="NBRP consortium"/>
            <person name="Sawabe T."/>
            <person name="Meirelles P."/>
            <person name="Nakanishi M."/>
            <person name="Sayaka M."/>
            <person name="Hattori M."/>
            <person name="Ohkuma M."/>
        </authorList>
    </citation>
    <scope>NUCLEOTIDE SEQUENCE [LARGE SCALE GENOMIC DNA]</scope>
    <source>
        <strain evidence="2 3">JCM 19240</strain>
    </source>
</reference>
<reference evidence="2 3" key="1">
    <citation type="submission" date="2014-09" db="EMBL/GenBank/DDBJ databases">
        <title>Vibrio maritimus JCM 19240. (C210) whole genome shotgun sequence.</title>
        <authorList>
            <person name="Sawabe T."/>
            <person name="Meirelles P."/>
            <person name="Nakanishi M."/>
            <person name="Sayaka M."/>
            <person name="Hattori M."/>
            <person name="Ohkuma M."/>
        </authorList>
    </citation>
    <scope>NUCLEOTIDE SEQUENCE [LARGE SCALE GENOMIC DNA]</scope>
    <source>
        <strain evidence="2 3">JCM 19240</strain>
    </source>
</reference>
<keyword evidence="3" id="KW-1185">Reference proteome</keyword>
<gene>
    <name evidence="2" type="ORF">JCM19240_274</name>
</gene>